<organism evidence="2">
    <name type="scientific">Oryza glumipatula</name>
    <dbReference type="NCBI Taxonomy" id="40148"/>
    <lineage>
        <taxon>Eukaryota</taxon>
        <taxon>Viridiplantae</taxon>
        <taxon>Streptophyta</taxon>
        <taxon>Embryophyta</taxon>
        <taxon>Tracheophyta</taxon>
        <taxon>Spermatophyta</taxon>
        <taxon>Magnoliopsida</taxon>
        <taxon>Liliopsida</taxon>
        <taxon>Poales</taxon>
        <taxon>Poaceae</taxon>
        <taxon>BOP clade</taxon>
        <taxon>Oryzoideae</taxon>
        <taxon>Oryzeae</taxon>
        <taxon>Oryzinae</taxon>
        <taxon>Oryza</taxon>
    </lineage>
</organism>
<dbReference type="HOGENOM" id="CLU_1920350_0_0_1"/>
<protein>
    <submittedName>
        <fullName evidence="2">Uncharacterized protein</fullName>
    </submittedName>
</protein>
<reference evidence="2" key="1">
    <citation type="submission" date="2013-08" db="EMBL/GenBank/DDBJ databases">
        <title>Oryza genome evolution.</title>
        <authorList>
            <person name="Wing R.A."/>
            <person name="Panaud O."/>
            <person name="Oliveira A.C."/>
        </authorList>
    </citation>
    <scope>NUCLEOTIDE SEQUENCE</scope>
</reference>
<reference evidence="2" key="2">
    <citation type="submission" date="2015-04" db="UniProtKB">
        <authorList>
            <consortium name="EnsemblPlants"/>
        </authorList>
    </citation>
    <scope>IDENTIFICATION</scope>
</reference>
<proteinExistence type="predicted"/>
<name>A0A0D9Y6B0_9ORYZ</name>
<feature type="region of interest" description="Disordered" evidence="1">
    <location>
        <begin position="57"/>
        <end position="77"/>
    </location>
</feature>
<evidence type="ECO:0000313" key="2">
    <source>
        <dbReference type="EnsemblPlants" id="OGLUM01G11450.1"/>
    </source>
</evidence>
<sequence>MGFRKFNAREANGSRSYYCNLIIKDWTYTCSIAAHRSIDCSDKIDERDTNTTYVTRSIARGDGGHPSTGSGRGDGRAAAVEASAEGCPWWRQARRVAADCKAAHGRAAVARCKTALDRVAAGRKRPASKNCR</sequence>
<keyword evidence="3" id="KW-1185">Reference proteome</keyword>
<evidence type="ECO:0000256" key="1">
    <source>
        <dbReference type="SAM" id="MobiDB-lite"/>
    </source>
</evidence>
<dbReference type="AlphaFoldDB" id="A0A0D9Y6B0"/>
<dbReference type="Gramene" id="OGLUM01G11450.1">
    <property type="protein sequence ID" value="OGLUM01G11450.1"/>
    <property type="gene ID" value="OGLUM01G11450"/>
</dbReference>
<dbReference type="EnsemblPlants" id="OGLUM01G11450.1">
    <property type="protein sequence ID" value="OGLUM01G11450.1"/>
    <property type="gene ID" value="OGLUM01G11450"/>
</dbReference>
<accession>A0A0D9Y6B0</accession>
<evidence type="ECO:0000313" key="3">
    <source>
        <dbReference type="Proteomes" id="UP000026961"/>
    </source>
</evidence>
<reference evidence="2" key="3">
    <citation type="submission" date="2018-05" db="EMBL/GenBank/DDBJ databases">
        <title>OgluRS3 (Oryza glumaepatula Reference Sequence Version 3).</title>
        <authorList>
            <person name="Zhang J."/>
            <person name="Kudrna D."/>
            <person name="Lee S."/>
            <person name="Talag J."/>
            <person name="Welchert J."/>
            <person name="Wing R.A."/>
        </authorList>
    </citation>
    <scope>NUCLEOTIDE SEQUENCE [LARGE SCALE GENOMIC DNA]</scope>
</reference>
<dbReference type="Proteomes" id="UP000026961">
    <property type="component" value="Chromosome 1"/>
</dbReference>